<dbReference type="InterPro" id="IPR009349">
    <property type="entry name" value="TRIP4/RQT4_C2HC5_Znf"/>
</dbReference>
<dbReference type="GO" id="GO:0072344">
    <property type="term" value="P:rescue of stalled ribosome"/>
    <property type="evidence" value="ECO:0007669"/>
    <property type="project" value="InterPro"/>
</dbReference>
<feature type="compositionally biased region" description="Polar residues" evidence="1">
    <location>
        <begin position="126"/>
        <end position="138"/>
    </location>
</feature>
<name>A0A1X7R0W2_9SACH</name>
<dbReference type="EMBL" id="FXLY01000003">
    <property type="protein sequence ID" value="SMN19298.1"/>
    <property type="molecule type" value="Genomic_DNA"/>
</dbReference>
<evidence type="ECO:0000256" key="1">
    <source>
        <dbReference type="SAM" id="MobiDB-lite"/>
    </source>
</evidence>
<dbReference type="GO" id="GO:0180022">
    <property type="term" value="C:RQC-trigger complex"/>
    <property type="evidence" value="ECO:0007669"/>
    <property type="project" value="InterPro"/>
</dbReference>
<dbReference type="GO" id="GO:0005634">
    <property type="term" value="C:nucleus"/>
    <property type="evidence" value="ECO:0007669"/>
    <property type="project" value="InterPro"/>
</dbReference>
<organism evidence="3 4">
    <name type="scientific">Maudiozyma saulgeensis</name>
    <dbReference type="NCBI Taxonomy" id="1789683"/>
    <lineage>
        <taxon>Eukaryota</taxon>
        <taxon>Fungi</taxon>
        <taxon>Dikarya</taxon>
        <taxon>Ascomycota</taxon>
        <taxon>Saccharomycotina</taxon>
        <taxon>Saccharomycetes</taxon>
        <taxon>Saccharomycetales</taxon>
        <taxon>Saccharomycetaceae</taxon>
        <taxon>Maudiozyma</taxon>
    </lineage>
</organism>
<dbReference type="STRING" id="1789683.A0A1X7R0W2"/>
<dbReference type="GO" id="GO:0008270">
    <property type="term" value="F:zinc ion binding"/>
    <property type="evidence" value="ECO:0007669"/>
    <property type="project" value="InterPro"/>
</dbReference>
<feature type="region of interest" description="Disordered" evidence="1">
    <location>
        <begin position="72"/>
        <end position="150"/>
    </location>
</feature>
<evidence type="ECO:0000259" key="2">
    <source>
        <dbReference type="Pfam" id="PF06221"/>
    </source>
</evidence>
<accession>A0A1X7R0W2</accession>
<dbReference type="Pfam" id="PF06221">
    <property type="entry name" value="zf-C2HC5"/>
    <property type="match status" value="1"/>
</dbReference>
<feature type="compositionally biased region" description="Low complexity" evidence="1">
    <location>
        <begin position="86"/>
        <end position="96"/>
    </location>
</feature>
<sequence length="522" mass="59421">MTKTEALDYAIETIPQILPLEKQDVVDLCNQIITTNETPDSIAQGFMNILGQEEMVFDFVFKFNELLGQGGSNNIHNDYKKEDRATGTTTKTTPTTQNDGPPPLIKVPPKPTNNRNVVVSKIATPSKESTVTSKSPHNSSSGKKLGKQKKLQSLDEINEAVKLLDLNDKKTNSKEYACSCQGRIHPLFELAPNCLSCGKLICVKEGLNLNNCSFCGTELIPFKERYELIQELNKEKDDIMSGKSDQVEKDTTATKRKPTKTYKISSGMGKNLFKEQDKLFDFIERQHERERKRDEIMKKLDDAPKEVIPLQKEVVDEELEKAQNRLENLLHFQDTSAERTKIIDNASDFDMSGDTGMWGNSKERAMILKKQQRNLRKWEKMEKERHGKSDKYVVSMNIGANGKVTMTELKKDHGNVYADSDEDPDDISDAEDRADLHQINSSKQQLQQEKDVDSLVLQSNVWDYEKDKKQFKRAMYIDRNPEEDETTETDNFQLSSRLGKEPRVQIASNNETALEDNILAVL</sequence>
<protein>
    <recommendedName>
        <fullName evidence="2">TRIP4/RQT4 C2HC5-type zinc finger domain-containing protein</fullName>
    </recommendedName>
</protein>
<reference evidence="3 4" key="1">
    <citation type="submission" date="2017-04" db="EMBL/GenBank/DDBJ databases">
        <authorList>
            <person name="Afonso C.L."/>
            <person name="Miller P.J."/>
            <person name="Scott M.A."/>
            <person name="Spackman E."/>
            <person name="Goraichik I."/>
            <person name="Dimitrov K.M."/>
            <person name="Suarez D.L."/>
            <person name="Swayne D.E."/>
        </authorList>
    </citation>
    <scope>NUCLEOTIDE SEQUENCE [LARGE SCALE GENOMIC DNA]</scope>
</reference>
<keyword evidence="4" id="KW-1185">Reference proteome</keyword>
<gene>
    <name evidence="3" type="ORF">KASA_0P04884G</name>
</gene>
<feature type="compositionally biased region" description="Pro residues" evidence="1">
    <location>
        <begin position="100"/>
        <end position="111"/>
    </location>
</feature>
<dbReference type="GO" id="GO:0045893">
    <property type="term" value="P:positive regulation of DNA-templated transcription"/>
    <property type="evidence" value="ECO:0007669"/>
    <property type="project" value="TreeGrafter"/>
</dbReference>
<feature type="domain" description="TRIP4/RQT4 C2HC5-type zinc finger" evidence="2">
    <location>
        <begin position="176"/>
        <end position="229"/>
    </location>
</feature>
<dbReference type="AlphaFoldDB" id="A0A1X7R0W2"/>
<evidence type="ECO:0000313" key="3">
    <source>
        <dbReference type="EMBL" id="SMN19298.1"/>
    </source>
</evidence>
<feature type="compositionally biased region" description="Basic and acidic residues" evidence="1">
    <location>
        <begin position="240"/>
        <end position="253"/>
    </location>
</feature>
<dbReference type="PANTHER" id="PTHR12963">
    <property type="entry name" value="THYROID RECEPTOR INTERACTING PROTEIN RELATED"/>
    <property type="match status" value="1"/>
</dbReference>
<feature type="region of interest" description="Disordered" evidence="1">
    <location>
        <begin position="240"/>
        <end position="262"/>
    </location>
</feature>
<evidence type="ECO:0000313" key="4">
    <source>
        <dbReference type="Proteomes" id="UP000196158"/>
    </source>
</evidence>
<proteinExistence type="predicted"/>
<dbReference type="InterPro" id="IPR039128">
    <property type="entry name" value="TRIP4-like"/>
</dbReference>
<dbReference type="OrthoDB" id="338816at2759"/>
<dbReference type="PANTHER" id="PTHR12963:SF4">
    <property type="entry name" value="ACTIVATING SIGNAL COINTEGRATOR 1"/>
    <property type="match status" value="1"/>
</dbReference>
<dbReference type="Proteomes" id="UP000196158">
    <property type="component" value="Unassembled WGS sequence"/>
</dbReference>